<keyword evidence="5 6" id="KW-0472">Membrane</keyword>
<accession>K1WYD0</accession>
<dbReference type="GO" id="GO:0016020">
    <property type="term" value="C:membrane"/>
    <property type="evidence" value="ECO:0007669"/>
    <property type="project" value="UniProtKB-SubCell"/>
</dbReference>
<feature type="domain" description="Amino acid permease/ SLC12A" evidence="7">
    <location>
        <begin position="45"/>
        <end position="509"/>
    </location>
</feature>
<dbReference type="PIRSF" id="PIRSF006060">
    <property type="entry name" value="AA_transporter"/>
    <property type="match status" value="1"/>
</dbReference>
<keyword evidence="9" id="KW-1185">Reference proteome</keyword>
<feature type="transmembrane region" description="Helical" evidence="6">
    <location>
        <begin position="275"/>
        <end position="296"/>
    </location>
</feature>
<name>K1WYD0_MARBU</name>
<gene>
    <name evidence="8" type="ORF">MBM_04448</name>
</gene>
<feature type="transmembrane region" description="Helical" evidence="6">
    <location>
        <begin position="45"/>
        <end position="66"/>
    </location>
</feature>
<feature type="transmembrane region" description="Helical" evidence="6">
    <location>
        <begin position="187"/>
        <end position="204"/>
    </location>
</feature>
<evidence type="ECO:0000256" key="5">
    <source>
        <dbReference type="ARBA" id="ARBA00023136"/>
    </source>
</evidence>
<evidence type="ECO:0000259" key="7">
    <source>
        <dbReference type="Pfam" id="PF00324"/>
    </source>
</evidence>
<dbReference type="OrthoDB" id="10062876at2759"/>
<keyword evidence="4 6" id="KW-1133">Transmembrane helix</keyword>
<dbReference type="RefSeq" id="XP_007292337.1">
    <property type="nucleotide sequence ID" value="XM_007292275.1"/>
</dbReference>
<dbReference type="InterPro" id="IPR004841">
    <property type="entry name" value="AA-permease/SLC12A_dom"/>
</dbReference>
<evidence type="ECO:0000256" key="3">
    <source>
        <dbReference type="ARBA" id="ARBA00022692"/>
    </source>
</evidence>
<dbReference type="OMA" id="QIQFIAI"/>
<dbReference type="FunFam" id="1.20.1740.10:FF:000001">
    <property type="entry name" value="Amino acid permease"/>
    <property type="match status" value="1"/>
</dbReference>
<feature type="transmembrane region" description="Helical" evidence="6">
    <location>
        <begin position="72"/>
        <end position="92"/>
    </location>
</feature>
<comment type="subcellular location">
    <subcellularLocation>
        <location evidence="1">Membrane</location>
        <topology evidence="1">Multi-pass membrane protein</topology>
    </subcellularLocation>
</comment>
<dbReference type="InParanoid" id="K1WYD0"/>
<dbReference type="Gene3D" id="1.20.1740.10">
    <property type="entry name" value="Amino acid/polyamine transporter I"/>
    <property type="match status" value="1"/>
</dbReference>
<evidence type="ECO:0000256" key="2">
    <source>
        <dbReference type="ARBA" id="ARBA00022448"/>
    </source>
</evidence>
<feature type="transmembrane region" description="Helical" evidence="6">
    <location>
        <begin position="417"/>
        <end position="434"/>
    </location>
</feature>
<feature type="transmembrane region" description="Helical" evidence="6">
    <location>
        <begin position="153"/>
        <end position="175"/>
    </location>
</feature>
<evidence type="ECO:0000256" key="4">
    <source>
        <dbReference type="ARBA" id="ARBA00022989"/>
    </source>
</evidence>
<dbReference type="HOGENOM" id="CLU_007946_12_1_1"/>
<keyword evidence="2" id="KW-0813">Transport</keyword>
<feature type="transmembrane region" description="Helical" evidence="6">
    <location>
        <begin position="454"/>
        <end position="473"/>
    </location>
</feature>
<dbReference type="FunCoup" id="K1WYD0">
    <property type="interactions" value="132"/>
</dbReference>
<dbReference type="InterPro" id="IPR050524">
    <property type="entry name" value="APC_YAT"/>
</dbReference>
<dbReference type="PANTHER" id="PTHR43341:SF6">
    <property type="entry name" value="AMINO ACID TRANSPORTER (EUROFUNG)"/>
    <property type="match status" value="1"/>
</dbReference>
<dbReference type="Proteomes" id="UP000006753">
    <property type="component" value="Unassembled WGS sequence"/>
</dbReference>
<dbReference type="EMBL" id="JH921436">
    <property type="protein sequence ID" value="EKD17587.1"/>
    <property type="molecule type" value="Genomic_DNA"/>
</dbReference>
<protein>
    <submittedName>
        <fullName evidence="8">Putative general amino acid permease AGP2</fullName>
    </submittedName>
</protein>
<dbReference type="Pfam" id="PF00324">
    <property type="entry name" value="AA_permease"/>
    <property type="match status" value="1"/>
</dbReference>
<dbReference type="KEGG" id="mbe:MBM_04448"/>
<feature type="transmembrane region" description="Helical" evidence="6">
    <location>
        <begin position="332"/>
        <end position="352"/>
    </location>
</feature>
<dbReference type="PANTHER" id="PTHR43341">
    <property type="entry name" value="AMINO ACID PERMEASE"/>
    <property type="match status" value="1"/>
</dbReference>
<dbReference type="GeneID" id="18760383"/>
<keyword evidence="3 6" id="KW-0812">Transmembrane</keyword>
<feature type="transmembrane region" description="Helical" evidence="6">
    <location>
        <begin position="485"/>
        <end position="504"/>
    </location>
</feature>
<evidence type="ECO:0000313" key="9">
    <source>
        <dbReference type="Proteomes" id="UP000006753"/>
    </source>
</evidence>
<evidence type="ECO:0000313" key="8">
    <source>
        <dbReference type="EMBL" id="EKD17587.1"/>
    </source>
</evidence>
<dbReference type="eggNOG" id="KOG1286">
    <property type="taxonomic scope" value="Eukaryota"/>
</dbReference>
<reference evidence="8 9" key="1">
    <citation type="journal article" date="2012" name="BMC Genomics">
        <title>Sequencing the genome of Marssonina brunnea reveals fungus-poplar co-evolution.</title>
        <authorList>
            <person name="Zhu S."/>
            <person name="Cao Y.-Z."/>
            <person name="Jiang C."/>
            <person name="Tan B.-Y."/>
            <person name="Wang Z."/>
            <person name="Feng S."/>
            <person name="Zhang L."/>
            <person name="Su X.-H."/>
            <person name="Brejova B."/>
            <person name="Vinar T."/>
            <person name="Xu M."/>
            <person name="Wang M.-X."/>
            <person name="Zhang S.-G."/>
            <person name="Huang M.-R."/>
            <person name="Wu R."/>
            <person name="Zhou Y."/>
        </authorList>
    </citation>
    <scope>NUCLEOTIDE SEQUENCE [LARGE SCALE GENOMIC DNA]</scope>
    <source>
        <strain evidence="8 9">MB_m1</strain>
    </source>
</reference>
<dbReference type="AlphaFoldDB" id="K1WYD0"/>
<sequence>MAIAQEKSLGKGDITSVQYNLSDKDDIGSTNDIDRLHRSLNNRQVQWIAIGGSIGTALFVSIAWGLTAGGPGSLLLAFIFYSCVVGCINSGIAEMTVYMPVSGSFIRYAGKWVDDAFGFMAGWNFFLYEAILIPFEISSLCLVLKFWRDDIPIWAVCLGCIVIYGLINVFAVKLYGDAEFWLSSGKIILLLIMFCFTFVTMVGLNPKHDAYGFRYWKNPGAFAESMTTGSLGRLHGFLGSLNAAAVTICGPEYIAMVSGEAIYPRVTIKQAFKTVYWRFGCFFVLGALCVGVVVPYNDSKLLNILNTEGTSSGASSPYIIAMANLGVDGLPHLVNALLATSVFSAGNTYIYMATRSLYSLSIQGQAPKFLRATTKSGVPWSCFCVTMIFPFLSFLQVSSSSAQAIRWLTNLVTASQVLNYVIIGITYMCFYRALKAQGVDRRTLPYRGWCQPYVNIFGTSFAFAVLFLQSYSVFLPGHWSLGTFFTYYTMIFTCIVLFAGWKLAKKTRFMRPEEADLVWDKPLIDAYEAGIDPPKGLWEDIWTGTRTLFGMKHAQKGDAV</sequence>
<organism evidence="8 9">
    <name type="scientific">Marssonina brunnea f. sp. multigermtubi (strain MB_m1)</name>
    <name type="common">Marssonina leaf spot fungus</name>
    <dbReference type="NCBI Taxonomy" id="1072389"/>
    <lineage>
        <taxon>Eukaryota</taxon>
        <taxon>Fungi</taxon>
        <taxon>Dikarya</taxon>
        <taxon>Ascomycota</taxon>
        <taxon>Pezizomycotina</taxon>
        <taxon>Leotiomycetes</taxon>
        <taxon>Helotiales</taxon>
        <taxon>Drepanopezizaceae</taxon>
        <taxon>Drepanopeziza</taxon>
    </lineage>
</organism>
<evidence type="ECO:0000256" key="6">
    <source>
        <dbReference type="SAM" id="Phobius"/>
    </source>
</evidence>
<feature type="transmembrane region" description="Helical" evidence="6">
    <location>
        <begin position="125"/>
        <end position="147"/>
    </location>
</feature>
<feature type="transmembrane region" description="Helical" evidence="6">
    <location>
        <begin position="378"/>
        <end position="397"/>
    </location>
</feature>
<evidence type="ECO:0000256" key="1">
    <source>
        <dbReference type="ARBA" id="ARBA00004141"/>
    </source>
</evidence>
<dbReference type="GO" id="GO:0015171">
    <property type="term" value="F:amino acid transmembrane transporter activity"/>
    <property type="evidence" value="ECO:0007669"/>
    <property type="project" value="TreeGrafter"/>
</dbReference>
<proteinExistence type="predicted"/>